<dbReference type="Proteomes" id="UP001198182">
    <property type="component" value="Unassembled WGS sequence"/>
</dbReference>
<proteinExistence type="predicted"/>
<sequence length="254" mass="28946">MPYWEMLGRAVVTLASKSVSEEISEYLTYSGLDATVSYDQDRDCYIVSVPLAQENTAERLMENYPDADPEENQVPEIDFLHNRVCSPAFVRAEDKFKDTTGSALIFLFAGSLVFVLAIAHCVLVLLDYRKDSSSGCLIELALGALFLGFGLYTLRKANEIKGRIQEENEYITHVIEWCVSTYPASQIDMTVNAATEGIALSPEDRYFLRKDLLRCYIIREFNVEDPSYLEYLTEETYISIFEKKKLQQKKTVCL</sequence>
<reference evidence="2" key="1">
    <citation type="submission" date="2021-10" db="EMBL/GenBank/DDBJ databases">
        <title>Anaerobic single-cell dispensing facilitates the cultivation of human gut bacteria.</title>
        <authorList>
            <person name="Afrizal A."/>
        </authorList>
    </citation>
    <scope>NUCLEOTIDE SEQUENCE</scope>
    <source>
        <strain evidence="2">CLA-AA-H215</strain>
    </source>
</reference>
<protein>
    <submittedName>
        <fullName evidence="2">Uncharacterized protein</fullName>
    </submittedName>
</protein>
<keyword evidence="3" id="KW-1185">Reference proteome</keyword>
<evidence type="ECO:0000256" key="1">
    <source>
        <dbReference type="SAM" id="Phobius"/>
    </source>
</evidence>
<dbReference type="RefSeq" id="WP_308454063.1">
    <property type="nucleotide sequence ID" value="NZ_JAJEQR010000032.1"/>
</dbReference>
<feature type="transmembrane region" description="Helical" evidence="1">
    <location>
        <begin position="132"/>
        <end position="154"/>
    </location>
</feature>
<dbReference type="EMBL" id="JAJEQR010000032">
    <property type="protein sequence ID" value="MCC2231542.1"/>
    <property type="molecule type" value="Genomic_DNA"/>
</dbReference>
<accession>A0AAE3EAS9</accession>
<gene>
    <name evidence="2" type="ORF">LKD81_11110</name>
</gene>
<dbReference type="AlphaFoldDB" id="A0AAE3EAS9"/>
<keyword evidence="1" id="KW-1133">Transmembrane helix</keyword>
<keyword evidence="1" id="KW-0812">Transmembrane</keyword>
<comment type="caution">
    <text evidence="2">The sequence shown here is derived from an EMBL/GenBank/DDBJ whole genome shotgun (WGS) entry which is preliminary data.</text>
</comment>
<evidence type="ECO:0000313" key="2">
    <source>
        <dbReference type="EMBL" id="MCC2231542.1"/>
    </source>
</evidence>
<evidence type="ECO:0000313" key="3">
    <source>
        <dbReference type="Proteomes" id="UP001198182"/>
    </source>
</evidence>
<feature type="transmembrane region" description="Helical" evidence="1">
    <location>
        <begin position="104"/>
        <end position="126"/>
    </location>
</feature>
<organism evidence="2 3">
    <name type="scientific">Hominifimenecus microfluidus</name>
    <dbReference type="NCBI Taxonomy" id="2885348"/>
    <lineage>
        <taxon>Bacteria</taxon>
        <taxon>Bacillati</taxon>
        <taxon>Bacillota</taxon>
        <taxon>Clostridia</taxon>
        <taxon>Lachnospirales</taxon>
        <taxon>Lachnospiraceae</taxon>
        <taxon>Hominifimenecus</taxon>
    </lineage>
</organism>
<keyword evidence="1" id="KW-0472">Membrane</keyword>
<name>A0AAE3EAS9_9FIRM</name>